<sequence length="524" mass="60378">MIQVRHVLLLSVLVLGAWALRAPSVESKEERGGAEAGVSHATGNRPYVVRIVPDFYMPGKRFNPGDPPLRAFRDVADEFEKLHPDTRIEIVDAPVGQREWLVTQLAAGQAPEILNVNVEDVWQDVQKGWYIPLDSFLEAPNPYVKPGEPGSKQWWDLFRYQDISRSKAAPDGKMYCITLDMIETGIFYNKTLFAKLGLRPPKDWEEFMRIHETIQKAGVTPMLVDVGSLADWGVDLTFDQLYRDIRPTLDLKKDPKRDMFYKGYLDWDELAFLNRKGFFTEQDPRWREVFRLLKDWRRFMPKDLGSTDFTRDFIQEKGAMFWSSSLSVQRLLRDPRRTFDWGMFYLPPITKATSKYGGGYPQCIIGEAATQFTVTNSAITDTGKAETSTKLKRCVEFLEFATVPRNCDKIVNEITALMPNVLGVPTKKALDPFVQNLLHHPYTTTKWVYTFDLRFSEVMNRMLLLYLMDGVSDEEFMDWMVKNVRTSCDTIVRRKHLDLAPFEKAWAAAAPLRKGMVDLPRDAQ</sequence>
<dbReference type="Pfam" id="PF01547">
    <property type="entry name" value="SBP_bac_1"/>
    <property type="match status" value="1"/>
</dbReference>
<dbReference type="OrthoDB" id="9798191at2"/>
<dbReference type="eggNOG" id="COG1653">
    <property type="taxonomic scope" value="Bacteria"/>
</dbReference>
<name>A0A068NTI1_FIMGI</name>
<reference evidence="1 2" key="1">
    <citation type="journal article" date="2014" name="PLoS ONE">
        <title>The first complete genome sequence of the class fimbriimonadia in the phylum armatimonadetes.</title>
        <authorList>
            <person name="Hu Z.Y."/>
            <person name="Wang Y.Z."/>
            <person name="Im W.T."/>
            <person name="Wang S.Y."/>
            <person name="Zhao G.P."/>
            <person name="Zheng H.J."/>
            <person name="Quan Z.X."/>
        </authorList>
    </citation>
    <scope>NUCLEOTIDE SEQUENCE [LARGE SCALE GENOMIC DNA]</scope>
    <source>
        <strain evidence="1">Gsoil 348</strain>
    </source>
</reference>
<dbReference type="Gene3D" id="3.40.190.10">
    <property type="entry name" value="Periplasmic binding protein-like II"/>
    <property type="match status" value="1"/>
</dbReference>
<gene>
    <name evidence="1" type="ORF">OP10G_1556</name>
</gene>
<dbReference type="PANTHER" id="PTHR43649">
    <property type="entry name" value="ARABINOSE-BINDING PROTEIN-RELATED"/>
    <property type="match status" value="1"/>
</dbReference>
<proteinExistence type="predicted"/>
<dbReference type="PANTHER" id="PTHR43649:SF12">
    <property type="entry name" value="DIACETYLCHITOBIOSE BINDING PROTEIN DASA"/>
    <property type="match status" value="1"/>
</dbReference>
<dbReference type="SUPFAM" id="SSF53850">
    <property type="entry name" value="Periplasmic binding protein-like II"/>
    <property type="match status" value="1"/>
</dbReference>
<dbReference type="EMBL" id="CP007139">
    <property type="protein sequence ID" value="AIE84924.1"/>
    <property type="molecule type" value="Genomic_DNA"/>
</dbReference>
<dbReference type="HOGENOM" id="CLU_519482_0_0_0"/>
<protein>
    <submittedName>
        <fullName evidence="1">ABC transporter sugar binding protein</fullName>
    </submittedName>
</protein>
<evidence type="ECO:0000313" key="1">
    <source>
        <dbReference type="EMBL" id="AIE84924.1"/>
    </source>
</evidence>
<dbReference type="InterPro" id="IPR006059">
    <property type="entry name" value="SBP"/>
</dbReference>
<dbReference type="Proteomes" id="UP000027982">
    <property type="component" value="Chromosome"/>
</dbReference>
<dbReference type="STRING" id="661478.OP10G_1556"/>
<dbReference type="KEGG" id="fgi:OP10G_1556"/>
<accession>A0A068NTI1</accession>
<organism evidence="1 2">
    <name type="scientific">Fimbriimonas ginsengisoli Gsoil 348</name>
    <dbReference type="NCBI Taxonomy" id="661478"/>
    <lineage>
        <taxon>Bacteria</taxon>
        <taxon>Bacillati</taxon>
        <taxon>Armatimonadota</taxon>
        <taxon>Fimbriimonadia</taxon>
        <taxon>Fimbriimonadales</taxon>
        <taxon>Fimbriimonadaceae</taxon>
        <taxon>Fimbriimonas</taxon>
    </lineage>
</organism>
<keyword evidence="2" id="KW-1185">Reference proteome</keyword>
<evidence type="ECO:0000313" key="2">
    <source>
        <dbReference type="Proteomes" id="UP000027982"/>
    </source>
</evidence>
<dbReference type="RefSeq" id="WP_025226470.1">
    <property type="nucleotide sequence ID" value="NZ_CP007139.1"/>
</dbReference>
<dbReference type="InterPro" id="IPR050490">
    <property type="entry name" value="Bact_solute-bd_prot1"/>
</dbReference>
<dbReference type="AlphaFoldDB" id="A0A068NTI1"/>